<dbReference type="PRINTS" id="PR00032">
    <property type="entry name" value="HTHARAC"/>
</dbReference>
<protein>
    <submittedName>
        <fullName evidence="5">AraC family transcriptional regulator</fullName>
    </submittedName>
</protein>
<dbReference type="CDD" id="cd06986">
    <property type="entry name" value="cupin_MmsR-like_N"/>
    <property type="match status" value="1"/>
</dbReference>
<dbReference type="SUPFAM" id="SSF51215">
    <property type="entry name" value="Regulatory protein AraC"/>
    <property type="match status" value="1"/>
</dbReference>
<evidence type="ECO:0000259" key="4">
    <source>
        <dbReference type="SMART" id="SM00342"/>
    </source>
</evidence>
<organism evidence="5 6">
    <name type="scientific">Thalassobellus suaedae</name>
    <dbReference type="NCBI Taxonomy" id="3074124"/>
    <lineage>
        <taxon>Bacteria</taxon>
        <taxon>Pseudomonadati</taxon>
        <taxon>Bacteroidota</taxon>
        <taxon>Flavobacteriia</taxon>
        <taxon>Flavobacteriales</taxon>
        <taxon>Flavobacteriaceae</taxon>
        <taxon>Thalassobellus</taxon>
    </lineage>
</organism>
<keyword evidence="1" id="KW-0805">Transcription regulation</keyword>
<dbReference type="InterPro" id="IPR003313">
    <property type="entry name" value="AraC-bd"/>
</dbReference>
<accession>A0ABY9Y5K5</accession>
<dbReference type="RefSeq" id="WP_415863496.1">
    <property type="nucleotide sequence ID" value="NZ_CP134536.1"/>
</dbReference>
<dbReference type="Pfam" id="PF02311">
    <property type="entry name" value="AraC_binding"/>
    <property type="match status" value="1"/>
</dbReference>
<keyword evidence="3" id="KW-0804">Transcription</keyword>
<dbReference type="InterPro" id="IPR018060">
    <property type="entry name" value="HTH_AraC"/>
</dbReference>
<evidence type="ECO:0000313" key="6">
    <source>
        <dbReference type="Proteomes" id="UP001303407"/>
    </source>
</evidence>
<gene>
    <name evidence="5" type="ORF">RHP49_04525</name>
</gene>
<dbReference type="InterPro" id="IPR037923">
    <property type="entry name" value="HTH-like"/>
</dbReference>
<dbReference type="EMBL" id="CP134536">
    <property type="protein sequence ID" value="WNH13524.1"/>
    <property type="molecule type" value="Genomic_DNA"/>
</dbReference>
<sequence length="293" mass="34290">MDKSTLKEGFLGQRIIILPNEVKNRLKNNTVTSNFFISDIGYFPKASAHFRKRKIDHGDYIFIYCVEGTGWVKTEGIKKIISPNQYIIIPKHLAHAYKSDKNDPWSIYWMHFDGKSAESLYNRYKLNKNETIPFNNNRIKLFNQIFEILNNNYLDTQLEYANILSLNFISAFIYNEVEVSTNIHKHDNLVGIVTNFLNKNISKSFKSEDIATAFNLSTSYLQTLFKKRTGYSLIHFFNLKKTQKACEYLNYTDLSIKEISVKLGFKDPLYFSRLFKNYMGVSPKAYKKSHNQK</sequence>
<dbReference type="SUPFAM" id="SSF46689">
    <property type="entry name" value="Homeodomain-like"/>
    <property type="match status" value="2"/>
</dbReference>
<dbReference type="SMART" id="SM00342">
    <property type="entry name" value="HTH_ARAC"/>
    <property type="match status" value="1"/>
</dbReference>
<proteinExistence type="predicted"/>
<evidence type="ECO:0000256" key="2">
    <source>
        <dbReference type="ARBA" id="ARBA00023125"/>
    </source>
</evidence>
<dbReference type="PANTHER" id="PTHR43280:SF30">
    <property type="entry name" value="MMSAB OPERON REGULATORY PROTEIN"/>
    <property type="match status" value="1"/>
</dbReference>
<dbReference type="Pfam" id="PF12833">
    <property type="entry name" value="HTH_18"/>
    <property type="match status" value="1"/>
</dbReference>
<dbReference type="Proteomes" id="UP001303407">
    <property type="component" value="Chromosome"/>
</dbReference>
<keyword evidence="6" id="KW-1185">Reference proteome</keyword>
<evidence type="ECO:0000256" key="1">
    <source>
        <dbReference type="ARBA" id="ARBA00023015"/>
    </source>
</evidence>
<dbReference type="Gene3D" id="1.10.10.60">
    <property type="entry name" value="Homeodomain-like"/>
    <property type="match status" value="2"/>
</dbReference>
<feature type="domain" description="HTH araC/xylS-type" evidence="4">
    <location>
        <begin position="204"/>
        <end position="287"/>
    </location>
</feature>
<evidence type="ECO:0000313" key="5">
    <source>
        <dbReference type="EMBL" id="WNH13524.1"/>
    </source>
</evidence>
<evidence type="ECO:0000256" key="3">
    <source>
        <dbReference type="ARBA" id="ARBA00023163"/>
    </source>
</evidence>
<dbReference type="Gene3D" id="2.60.120.280">
    <property type="entry name" value="Regulatory protein AraC"/>
    <property type="match status" value="1"/>
</dbReference>
<dbReference type="PANTHER" id="PTHR43280">
    <property type="entry name" value="ARAC-FAMILY TRANSCRIPTIONAL REGULATOR"/>
    <property type="match status" value="1"/>
</dbReference>
<dbReference type="InterPro" id="IPR009057">
    <property type="entry name" value="Homeodomain-like_sf"/>
</dbReference>
<reference evidence="5 6" key="1">
    <citation type="submission" date="2023-09" db="EMBL/GenBank/DDBJ databases">
        <title>Thalassobella suaedae gen. nov., sp. nov., a marine bacterium of the family Flavobacteriaceae isolated from a halophyte Suaeda japonica.</title>
        <authorList>
            <person name="Lee S.Y."/>
            <person name="Hwang C.Y."/>
        </authorList>
    </citation>
    <scope>NUCLEOTIDE SEQUENCE [LARGE SCALE GENOMIC DNA]</scope>
    <source>
        <strain evidence="5 6">HL-DH10</strain>
    </source>
</reference>
<name>A0ABY9Y5K5_9FLAO</name>
<dbReference type="InterPro" id="IPR020449">
    <property type="entry name" value="Tscrpt_reg_AraC-type_HTH"/>
</dbReference>
<keyword evidence="2" id="KW-0238">DNA-binding</keyword>